<dbReference type="GO" id="GO:0044550">
    <property type="term" value="P:secondary metabolite biosynthetic process"/>
    <property type="evidence" value="ECO:0007669"/>
    <property type="project" value="TreeGrafter"/>
</dbReference>
<dbReference type="EMBL" id="PVWQ01000022">
    <property type="protein sequence ID" value="RDW58914.1"/>
    <property type="molecule type" value="Genomic_DNA"/>
</dbReference>
<evidence type="ECO:0000256" key="4">
    <source>
        <dbReference type="ARBA" id="ARBA00022737"/>
    </source>
</evidence>
<dbReference type="Gene3D" id="3.30.559.10">
    <property type="entry name" value="Chloramphenicol acetyltransferase-like domain"/>
    <property type="match status" value="2"/>
</dbReference>
<dbReference type="Proteomes" id="UP000256690">
    <property type="component" value="Unassembled WGS sequence"/>
</dbReference>
<sequence length="2150" mass="235984">MSDEDHPSVRETTVHEAIEQHFTKQPEAVAIRAWDGHWTYAELDQLSSKLTGVLASHGVGPGAFVPIYVEKSKWTPVAIMGVLRAGGAFVLMDASSPILRLKDMCAQLGAEVVLSSTSMAIRASELGPRVVYLDESLPDKLDSSEPKQCPGSRCAQASDPAFVVFTSGSTGTPKGVVVEHAAMATSLAAYCQKVGVNTTTRMLQFASYSFDVSVNDHLAALFAGGCICIPSEDQRLNSIRAAIQSMGANTMDITPSLARTLRPEQVPSIHTVILGGEAVTADNLLAWGSIRLVQVYGPAECCVSSTLRVGVKPGDDPSNIGWASGGTCWVVKEDDRDELVPMGSIGELLIGGPILARGYLNNDGLTRAAFITDPAWAAHSPSLPTSRRFYKTGDLVRQQPDGSLRFVGRKDRQVKVRGQRIELGEIEYQLKQSFDGADQVIVEQIVMDNSSRCELVAFIELGQRVIQGQPDSLFIIPSDVFRQQTAAAQPRLAERLPQAMIPRVFIPVHEVPLSLSGKADRNRLCNQATSLSKHDIGLYMVAAREKREPITASEYLLRELCASVLNVPEEELGMEDTFLQHGADSISAIRLVGLAEDRGLRLQFADVFRHSRLSSIAQALQGTTDAAGNAPVPPFSLLGSDAASLSLQGAAQCAIPVQQVEDMYPATALQEGLMSLSVKRTGAYAAHLPLRLDESVHLERLQAAWDKTVDAHGILRTRLIQSDHGKLYQVVLRTNPAWTYGTSLPDYLAQQNEITFGLGRPLSYYAILADAESGARYFVLTLHHSMYDGWSLPILLEDLDAAYHAAPLRGRQFAGFIRHLTQHDIAASHAYWKDEFEGLDCTHFPSPPLDDRIVHPTASFECTVDRSPSSRGQGDFTISTVIRLAWAMVLATYADSTDVVFGTVVTGRSLPIPGIADMTGPTVATVPFRIQLKPEDTCAAALSAIHTKAMQMIPFEQDGLLQISRMGPEAGHACRFQSLLVVQAEGQEFVPRSSLFTPVPGHDGSDSASHWAESTYAVNVVCEPTASGIRFKTTYDPHVIDPRILEMVIHQMAHVTERILDDQSSRDSLRVGDLKEAGREGLTQLLRWNEHLPPSVDLCVHDVILSHCEQTPDAPAVHAWDGMLTYRELDELSQSLACYLLARGVHRGFRVPILMHKSFWTPVAILGIIRAGGTFVLLEPSLPLGRLEHMCGIIDAALVVASSDCAALARKLLPEVLVLSRDVCSPCSSSESQLPVVHPQQALYIIFTSGSTGLPKAVVIEHLSFSTSASAYSALNGIDRTTRVFQFASYAFDVSVSDHLLPLMQGACVCIPNPASLKDNLAVTIAEFGATLADLTPSVARLLDPDEVPSLRALALGGESMLKADIDRWCDRVYLINVYGPAECSCSTVARAPMKHDSCPLDIGYPTGGACWVVDPGDRNRLLPIGAVGELILQGPIVGRGYLNGDAKANCCFFKHPRWLASLPPTDDIHAARFYATGDLVQYAGDGSLRYVGRKDKQVKLRGQRIELGEIEHHLQQLLPAGWQYAFSYRARRGQHTPPETGVSLQSQLKDLSTSLQRALPSYMVPTAFLALSHIPLSPSGKVDRKALRELAAPLSLEDLRLYELSAGDRAIRPPNSRLETTICQAFGTVLNQPVERISVDDSFFHLGGDSITVMQLVAQCRRRGLSISTPDVFLHRTVAQLAKYVQGALATQSERQGDSTSAAGTGSVQVDTWYALSPIQAIFFDSQPRAFNHFNQTLLVRLVKPASEARLVQAVEAVVERHAMLRARFGKHEGRWEQMVTADARSSYRFECHQLETVDEMQLQLDSSQRTLDLVNGPLLAVNRIHVGTASFLFLVAHHLVMDPVSWRIILGDLETVLRNDGPLPPCPLDFPVWNRMQAEFVQTMLAPSTTLPSPDDYSQHLQVSYAEFWGMAERPSTWSDIQVLSFKLNTQTTKQLLSLAHTALDAQPIELFHTAIIQSFTQVFHDRPAPVVWNAGHGREPWERSRLDLSQTVGWFSTLWPVVVAVDSPHQPLLETIQRTKAARRAVPMNGWAYFTARHFHPDGHTLQPKGPMEFVLNFQGVNPQLESPDALFRPADDIAVDHGRNDLDPDARHFSLFEVVVSGARGELELKLEYDSRVRHLDRVKEWFFLLRDVLIQAADELSQVAL</sequence>
<dbReference type="InterPro" id="IPR010071">
    <property type="entry name" value="AA_adenyl_dom"/>
</dbReference>
<accession>A0A3D8QBS9</accession>
<organism evidence="8 9">
    <name type="scientific">Aspergillus mulundensis</name>
    <dbReference type="NCBI Taxonomy" id="1810919"/>
    <lineage>
        <taxon>Eukaryota</taxon>
        <taxon>Fungi</taxon>
        <taxon>Dikarya</taxon>
        <taxon>Ascomycota</taxon>
        <taxon>Pezizomycotina</taxon>
        <taxon>Eurotiomycetes</taxon>
        <taxon>Eurotiomycetidae</taxon>
        <taxon>Eurotiales</taxon>
        <taxon>Aspergillaceae</taxon>
        <taxon>Aspergillus</taxon>
        <taxon>Aspergillus subgen. Nidulantes</taxon>
    </lineage>
</organism>
<dbReference type="Gene3D" id="3.30.300.30">
    <property type="match status" value="2"/>
</dbReference>
<dbReference type="SUPFAM" id="SSF52777">
    <property type="entry name" value="CoA-dependent acyltransferases"/>
    <property type="match status" value="4"/>
</dbReference>
<comment type="caution">
    <text evidence="8">The sequence shown here is derived from an EMBL/GenBank/DDBJ whole genome shotgun (WGS) entry which is preliminary data.</text>
</comment>
<evidence type="ECO:0000256" key="1">
    <source>
        <dbReference type="ARBA" id="ARBA00022450"/>
    </source>
</evidence>
<dbReference type="InterPro" id="IPR023213">
    <property type="entry name" value="CAT-like_dom_sf"/>
</dbReference>
<dbReference type="Pfam" id="PF00668">
    <property type="entry name" value="Condensation"/>
    <property type="match status" value="2"/>
</dbReference>
<dbReference type="GO" id="GO:0005737">
    <property type="term" value="C:cytoplasm"/>
    <property type="evidence" value="ECO:0007669"/>
    <property type="project" value="TreeGrafter"/>
</dbReference>
<dbReference type="PROSITE" id="PS50075">
    <property type="entry name" value="CARRIER"/>
    <property type="match status" value="2"/>
</dbReference>
<evidence type="ECO:0000259" key="7">
    <source>
        <dbReference type="PROSITE" id="PS50075"/>
    </source>
</evidence>
<dbReference type="GeneID" id="38121490"/>
<dbReference type="InterPro" id="IPR001242">
    <property type="entry name" value="Condensation_dom"/>
</dbReference>
<keyword evidence="3" id="KW-0436">Ligase</keyword>
<evidence type="ECO:0000256" key="3">
    <source>
        <dbReference type="ARBA" id="ARBA00022598"/>
    </source>
</evidence>
<name>A0A3D8QBS9_9EURO</name>
<dbReference type="InterPro" id="IPR000873">
    <property type="entry name" value="AMP-dep_synth/lig_dom"/>
</dbReference>
<dbReference type="NCBIfam" id="TIGR01733">
    <property type="entry name" value="AA-adenyl-dom"/>
    <property type="match status" value="2"/>
</dbReference>
<dbReference type="FunFam" id="3.30.559.30:FF:000002">
    <property type="entry name" value="Nonribosomal peptide synthase Pes1"/>
    <property type="match status" value="1"/>
</dbReference>
<dbReference type="FunFam" id="3.30.300.30:FF:000015">
    <property type="entry name" value="Nonribosomal peptide synthase SidD"/>
    <property type="match status" value="2"/>
</dbReference>
<dbReference type="PROSITE" id="PS00455">
    <property type="entry name" value="AMP_BINDING"/>
    <property type="match status" value="2"/>
</dbReference>
<dbReference type="SUPFAM" id="SSF47336">
    <property type="entry name" value="ACP-like"/>
    <property type="match status" value="2"/>
</dbReference>
<evidence type="ECO:0000256" key="6">
    <source>
        <dbReference type="ARBA" id="ARBA00029454"/>
    </source>
</evidence>
<dbReference type="Gene3D" id="3.30.559.30">
    <property type="entry name" value="Nonribosomal peptide synthetase, condensation domain"/>
    <property type="match status" value="2"/>
</dbReference>
<dbReference type="OrthoDB" id="416786at2759"/>
<dbReference type="InterPro" id="IPR020845">
    <property type="entry name" value="AMP-binding_CS"/>
</dbReference>
<comment type="similarity">
    <text evidence="6">Belongs to the NRP synthetase family.</text>
</comment>
<dbReference type="FunFam" id="1.10.1200.10:FF:000005">
    <property type="entry name" value="Nonribosomal peptide synthetase 1"/>
    <property type="match status" value="1"/>
</dbReference>
<dbReference type="SMART" id="SM00823">
    <property type="entry name" value="PKS_PP"/>
    <property type="match status" value="2"/>
</dbReference>
<dbReference type="PANTHER" id="PTHR45527">
    <property type="entry name" value="NONRIBOSOMAL PEPTIDE SYNTHETASE"/>
    <property type="match status" value="1"/>
</dbReference>
<dbReference type="CDD" id="cd19545">
    <property type="entry name" value="FUM14_C_NRPS-like"/>
    <property type="match status" value="1"/>
</dbReference>
<dbReference type="InterPro" id="IPR045851">
    <property type="entry name" value="AMP-bd_C_sf"/>
</dbReference>
<dbReference type="FunFam" id="3.40.50.12780:FF:000014">
    <property type="entry name" value="Nonribosomal peptide synthetase 1"/>
    <property type="match status" value="2"/>
</dbReference>
<dbReference type="SUPFAM" id="SSF56801">
    <property type="entry name" value="Acetyl-CoA synthetase-like"/>
    <property type="match status" value="2"/>
</dbReference>
<dbReference type="RefSeq" id="XP_026598211.1">
    <property type="nucleotide sequence ID" value="XM_026753136.1"/>
</dbReference>
<keyword evidence="4" id="KW-0677">Repeat</keyword>
<dbReference type="PANTHER" id="PTHR45527:SF3">
    <property type="entry name" value="SIDEROPHORE SYNTHETASE (EUROFUNG)"/>
    <property type="match status" value="1"/>
</dbReference>
<dbReference type="InterPro" id="IPR009081">
    <property type="entry name" value="PP-bd_ACP"/>
</dbReference>
<protein>
    <recommendedName>
        <fullName evidence="7">Carrier domain-containing protein</fullName>
    </recommendedName>
</protein>
<dbReference type="CDD" id="cd05918">
    <property type="entry name" value="A_NRPS_SidN3_like"/>
    <property type="match status" value="2"/>
</dbReference>
<dbReference type="GO" id="GO:0016874">
    <property type="term" value="F:ligase activity"/>
    <property type="evidence" value="ECO:0007669"/>
    <property type="project" value="UniProtKB-KW"/>
</dbReference>
<dbReference type="Pfam" id="PF00550">
    <property type="entry name" value="PP-binding"/>
    <property type="match status" value="2"/>
</dbReference>
<dbReference type="FunFam" id="3.30.559.10:FF:000016">
    <property type="entry name" value="Nonribosomal peptide synthase Pes1"/>
    <property type="match status" value="1"/>
</dbReference>
<dbReference type="Gene3D" id="3.40.50.12780">
    <property type="entry name" value="N-terminal domain of ligase-like"/>
    <property type="match status" value="2"/>
</dbReference>
<dbReference type="GO" id="GO:0043041">
    <property type="term" value="P:amino acid activation for nonribosomal peptide biosynthetic process"/>
    <property type="evidence" value="ECO:0007669"/>
    <property type="project" value="TreeGrafter"/>
</dbReference>
<keyword evidence="1" id="KW-0596">Phosphopantetheine</keyword>
<dbReference type="GO" id="GO:0016853">
    <property type="term" value="F:isomerase activity"/>
    <property type="evidence" value="ECO:0007669"/>
    <property type="project" value="UniProtKB-KW"/>
</dbReference>
<feature type="domain" description="Carrier" evidence="7">
    <location>
        <begin position="548"/>
        <end position="624"/>
    </location>
</feature>
<reference evidence="8 9" key="1">
    <citation type="journal article" date="2018" name="IMA Fungus">
        <title>IMA Genome-F 9: Draft genome sequence of Annulohypoxylon stygium, Aspergillus mulundensis, Berkeleyomyces basicola (syn. Thielaviopsis basicola), Ceratocystis smalleyi, two Cercospora beticola strains, Coleophoma cylindrospora, Fusarium fracticaudum, Phialophora cf. hyalina, and Morchella septimelata.</title>
        <authorList>
            <person name="Wingfield B.D."/>
            <person name="Bills G.F."/>
            <person name="Dong Y."/>
            <person name="Huang W."/>
            <person name="Nel W.J."/>
            <person name="Swalarsk-Parry B.S."/>
            <person name="Vaghefi N."/>
            <person name="Wilken P.M."/>
            <person name="An Z."/>
            <person name="de Beer Z.W."/>
            <person name="De Vos L."/>
            <person name="Chen L."/>
            <person name="Duong T.A."/>
            <person name="Gao Y."/>
            <person name="Hammerbacher A."/>
            <person name="Kikkert J.R."/>
            <person name="Li Y."/>
            <person name="Li H."/>
            <person name="Li K."/>
            <person name="Li Q."/>
            <person name="Liu X."/>
            <person name="Ma X."/>
            <person name="Naidoo K."/>
            <person name="Pethybridge S.J."/>
            <person name="Sun J."/>
            <person name="Steenkamp E.T."/>
            <person name="van der Nest M.A."/>
            <person name="van Wyk S."/>
            <person name="Wingfield M.J."/>
            <person name="Xiong C."/>
            <person name="Yue Q."/>
            <person name="Zhang X."/>
        </authorList>
    </citation>
    <scope>NUCLEOTIDE SEQUENCE [LARGE SCALE GENOMIC DNA]</scope>
    <source>
        <strain evidence="8 9">DSM 5745</strain>
    </source>
</reference>
<dbReference type="Gene3D" id="1.10.1200.10">
    <property type="entry name" value="ACP-like"/>
    <property type="match status" value="2"/>
</dbReference>
<evidence type="ECO:0000313" key="8">
    <source>
        <dbReference type="EMBL" id="RDW58914.1"/>
    </source>
</evidence>
<gene>
    <name evidence="8" type="ORF">DSM5745_11120</name>
</gene>
<feature type="domain" description="Carrier" evidence="7">
    <location>
        <begin position="1614"/>
        <end position="1690"/>
    </location>
</feature>
<dbReference type="GO" id="GO:0031177">
    <property type="term" value="F:phosphopantetheine binding"/>
    <property type="evidence" value="ECO:0007669"/>
    <property type="project" value="InterPro"/>
</dbReference>
<keyword evidence="2" id="KW-0597">Phosphoprotein</keyword>
<dbReference type="InterPro" id="IPR042099">
    <property type="entry name" value="ANL_N_sf"/>
</dbReference>
<evidence type="ECO:0000256" key="5">
    <source>
        <dbReference type="ARBA" id="ARBA00023235"/>
    </source>
</evidence>
<dbReference type="InterPro" id="IPR036736">
    <property type="entry name" value="ACP-like_sf"/>
</dbReference>
<dbReference type="InterPro" id="IPR020806">
    <property type="entry name" value="PKS_PP-bd"/>
</dbReference>
<keyword evidence="9" id="KW-1185">Reference proteome</keyword>
<proteinExistence type="inferred from homology"/>
<dbReference type="STRING" id="1810919.A0A3D8QBS9"/>
<evidence type="ECO:0000256" key="2">
    <source>
        <dbReference type="ARBA" id="ARBA00022553"/>
    </source>
</evidence>
<keyword evidence="5" id="KW-0413">Isomerase</keyword>
<dbReference type="Pfam" id="PF00501">
    <property type="entry name" value="AMP-binding"/>
    <property type="match status" value="2"/>
</dbReference>
<evidence type="ECO:0000313" key="9">
    <source>
        <dbReference type="Proteomes" id="UP000256690"/>
    </source>
</evidence>